<dbReference type="CDD" id="cd02619">
    <property type="entry name" value="Peptidase_C1"/>
    <property type="match status" value="1"/>
</dbReference>
<keyword evidence="2" id="KW-0812">Transmembrane</keyword>
<dbReference type="AlphaFoldDB" id="A0A3S3TST3"/>
<name>A0A3S3TST3_METS7</name>
<reference evidence="5 6" key="1">
    <citation type="submission" date="2018-12" db="EMBL/GenBank/DDBJ databases">
        <title>The complete genome of the methanogenic archaea of the candidate phylum Verstraetearchaeota, obtained from the metagenome of underground thermal water.</title>
        <authorList>
            <person name="Kadnikov V.V."/>
            <person name="Mardanov A.V."/>
            <person name="Beletsky A.V."/>
            <person name="Karnachuk O.V."/>
            <person name="Ravin N.V."/>
        </authorList>
    </citation>
    <scope>NUCLEOTIDE SEQUENCE [LARGE SCALE GENOMIC DNA]</scope>
    <source>
        <strain evidence="5">Ch88</strain>
    </source>
</reference>
<gene>
    <name evidence="5" type="ORF">Metus_0653</name>
</gene>
<dbReference type="Gene3D" id="2.60.40.10">
    <property type="entry name" value="Immunoglobulins"/>
    <property type="match status" value="3"/>
</dbReference>
<dbReference type="Gene3D" id="3.90.70.10">
    <property type="entry name" value="Cysteine proteinases"/>
    <property type="match status" value="1"/>
</dbReference>
<dbReference type="CDD" id="cd00146">
    <property type="entry name" value="PKD"/>
    <property type="match status" value="1"/>
</dbReference>
<keyword evidence="2" id="KW-1133">Transmembrane helix</keyword>
<dbReference type="SUPFAM" id="SSF49299">
    <property type="entry name" value="PKD domain"/>
    <property type="match status" value="1"/>
</dbReference>
<evidence type="ECO:0000313" key="5">
    <source>
        <dbReference type="EMBL" id="RWX73874.1"/>
    </source>
</evidence>
<dbReference type="Proteomes" id="UP000288215">
    <property type="component" value="Unassembled WGS sequence"/>
</dbReference>
<dbReference type="Pfam" id="PF00112">
    <property type="entry name" value="Peptidase_C1"/>
    <property type="match status" value="1"/>
</dbReference>
<feature type="transmembrane region" description="Helical" evidence="2">
    <location>
        <begin position="1017"/>
        <end position="1041"/>
    </location>
</feature>
<feature type="domain" description="Fibronectin type-III" evidence="4">
    <location>
        <begin position="661"/>
        <end position="754"/>
    </location>
</feature>
<dbReference type="InterPro" id="IPR000668">
    <property type="entry name" value="Peptidase_C1A_C"/>
</dbReference>
<dbReference type="InterPro" id="IPR000601">
    <property type="entry name" value="PKD_dom"/>
</dbReference>
<protein>
    <recommendedName>
        <fullName evidence="7">PKD domain-containing protein</fullName>
    </recommendedName>
</protein>
<dbReference type="SMART" id="SM00089">
    <property type="entry name" value="PKD"/>
    <property type="match status" value="1"/>
</dbReference>
<sequence length="1055" mass="114649">MPIDTRHGFPPSRFLTLLLAFLLSVAAIPSIQGSDDPQTIVSEGGTVYFYHAMTLGELQLLRDRFGTFDPAKGYNLLVGGHGTGLAPPDEEGWAALLGSVVIDYALPPPGATLPSSRLLELDPYFPLIGDQGVQGSCAAWASVYYAGTYLQARIHGWTDVKTNPYHVMSPAWTYNKINGGSDSGSFCDRNMRLVTEIGSASMATMPYNQYDFLSWGNEPAWREAPLYRAGGYATLRPDNIDSIKALINDGYLVTFYIDASIPWYSSSNPDPVLSYSEYTGGSPNHANVIVGYDDSVMDGGDTGAFRVANSWGEGFKDGGFYWITYRTMSKISSNSPIANSYLPKGGGTPYKPLVLATWTLDPTGSLDRATVRVGVGAPESPLASKTPSDYWNAGKNSRIPGFMCIDITELKPYIDSGNGEFFLSVGSGSSPSRITSFNVEVYSDYPSPPQVYSSREVPAWAPVTVAITQRPSVIFSWSPFSPLTLEPVQFTDSSSSYNGTILSWNWSFGDGSYSASKNPVHTFSSPGSYSVSLTVTDSNGLSSTRSNTINVKNRPPEVYMIAPAGGGFLRGTVELAANAYDLDGTVVEVSFFYTVGDKVSFIGTNRTAMREGTWTFQWNTSPLTISGVQVYAVAYDGSDYSSRGYIDQPVSLDNSPPSRPVPLLPRPESRTDSHLTLSWGESTDQESGVSLYTVEISDHANAPGSSGQILIETDRTYCSVEVTSGMWVWRVRATDLAGNMGDWSSPSSFIADSFLVNESGSSSPRADVGSNQSVWFRVFYEYDRSPFTPGNGTVFVNGSPASWNHELNRWELPVSSSISYVAKLHVSAVHDIYNPVTEVTHTAPPASVIFDRVVIDRIDPSEMRIQAGRQVSFSVSGHYEYDSEEWVGGFVLNDTSIKDSPGRYYYSVERITDALHNLTGFVQEAPPASIVFDEILFSVDYDTAIPGECLVRVHLTYSYDGSPVTGMSSSVRIDGKPAEELGGGDYALAVKTYLPRATVRSEVSVDNFDPIVHEENVLLAGNTAVFIVAASAAAALLTFFFKRTGSRAPKVLFQQ</sequence>
<dbReference type="InterPro" id="IPR013783">
    <property type="entry name" value="Ig-like_fold"/>
</dbReference>
<dbReference type="InterPro" id="IPR022409">
    <property type="entry name" value="PKD/Chitinase_dom"/>
</dbReference>
<accession>A0A3S3TST3</accession>
<evidence type="ECO:0000256" key="1">
    <source>
        <dbReference type="SAM" id="MobiDB-lite"/>
    </source>
</evidence>
<dbReference type="EMBL" id="RXGA01000002">
    <property type="protein sequence ID" value="RWX73874.1"/>
    <property type="molecule type" value="Genomic_DNA"/>
</dbReference>
<comment type="caution">
    <text evidence="5">The sequence shown here is derived from an EMBL/GenBank/DDBJ whole genome shotgun (WGS) entry which is preliminary data.</text>
</comment>
<dbReference type="InterPro" id="IPR038765">
    <property type="entry name" value="Papain-like_cys_pep_sf"/>
</dbReference>
<feature type="domain" description="PKD" evidence="3">
    <location>
        <begin position="471"/>
        <end position="551"/>
    </location>
</feature>
<evidence type="ECO:0000256" key="2">
    <source>
        <dbReference type="SAM" id="Phobius"/>
    </source>
</evidence>
<evidence type="ECO:0000259" key="3">
    <source>
        <dbReference type="PROSITE" id="PS50093"/>
    </source>
</evidence>
<proteinExistence type="predicted"/>
<evidence type="ECO:0008006" key="7">
    <source>
        <dbReference type="Google" id="ProtNLM"/>
    </source>
</evidence>
<evidence type="ECO:0000313" key="6">
    <source>
        <dbReference type="Proteomes" id="UP000288215"/>
    </source>
</evidence>
<dbReference type="PROSITE" id="PS50093">
    <property type="entry name" value="PKD"/>
    <property type="match status" value="1"/>
</dbReference>
<dbReference type="InterPro" id="IPR003961">
    <property type="entry name" value="FN3_dom"/>
</dbReference>
<feature type="region of interest" description="Disordered" evidence="1">
    <location>
        <begin position="646"/>
        <end position="682"/>
    </location>
</feature>
<organism evidence="5 6">
    <name type="scientific">Methanosuratincola subterraneus</name>
    <dbReference type="NCBI Taxonomy" id="2593994"/>
    <lineage>
        <taxon>Archaea</taxon>
        <taxon>Thermoproteota</taxon>
        <taxon>Methanosuratincolia</taxon>
        <taxon>Candidatus Methanomethylicales</taxon>
        <taxon>Candidatus Methanomethylicaceae</taxon>
        <taxon>Candidatus Methanosuratincola (ex Vanwonterghem et al. 2016)</taxon>
    </lineage>
</organism>
<dbReference type="SUPFAM" id="SSF49265">
    <property type="entry name" value="Fibronectin type III"/>
    <property type="match status" value="1"/>
</dbReference>
<dbReference type="Pfam" id="PF18911">
    <property type="entry name" value="PKD_4"/>
    <property type="match status" value="1"/>
</dbReference>
<dbReference type="GO" id="GO:0006508">
    <property type="term" value="P:proteolysis"/>
    <property type="evidence" value="ECO:0007669"/>
    <property type="project" value="InterPro"/>
</dbReference>
<dbReference type="SUPFAM" id="SSF54001">
    <property type="entry name" value="Cysteine proteinases"/>
    <property type="match status" value="1"/>
</dbReference>
<dbReference type="GO" id="GO:0008234">
    <property type="term" value="F:cysteine-type peptidase activity"/>
    <property type="evidence" value="ECO:0007669"/>
    <property type="project" value="InterPro"/>
</dbReference>
<dbReference type="InterPro" id="IPR036116">
    <property type="entry name" value="FN3_sf"/>
</dbReference>
<dbReference type="InterPro" id="IPR035986">
    <property type="entry name" value="PKD_dom_sf"/>
</dbReference>
<dbReference type="PROSITE" id="PS50853">
    <property type="entry name" value="FN3"/>
    <property type="match status" value="1"/>
</dbReference>
<evidence type="ECO:0000259" key="4">
    <source>
        <dbReference type="PROSITE" id="PS50853"/>
    </source>
</evidence>
<keyword evidence="2" id="KW-0472">Membrane</keyword>